<dbReference type="Proteomes" id="UP000003288">
    <property type="component" value="Unassembled WGS sequence"/>
</dbReference>
<accession>A0AAI9AI38</accession>
<dbReference type="EMBL" id="ABCJ01000002">
    <property type="protein sequence ID" value="EDM24010.1"/>
    <property type="molecule type" value="Genomic_DNA"/>
</dbReference>
<evidence type="ECO:0000313" key="1">
    <source>
        <dbReference type="EMBL" id="EDM24010.1"/>
    </source>
</evidence>
<protein>
    <submittedName>
        <fullName evidence="1">Uncharacterized protein</fullName>
    </submittedName>
</protein>
<proteinExistence type="predicted"/>
<dbReference type="RefSeq" id="WP_007473965.1">
    <property type="nucleotide sequence ID" value="NZ_ABCJ01000002.1"/>
</dbReference>
<gene>
    <name evidence="1" type="ORF">CMTB2_07141</name>
</gene>
<organism evidence="1 2">
    <name type="scientific">Caminibacter mediatlanticus TB-2</name>
    <dbReference type="NCBI Taxonomy" id="391592"/>
    <lineage>
        <taxon>Bacteria</taxon>
        <taxon>Pseudomonadati</taxon>
        <taxon>Campylobacterota</taxon>
        <taxon>Epsilonproteobacteria</taxon>
        <taxon>Nautiliales</taxon>
        <taxon>Nautiliaceae</taxon>
        <taxon>Caminibacter</taxon>
    </lineage>
</organism>
<name>A0AAI9AI38_9BACT</name>
<comment type="caution">
    <text evidence="1">The sequence shown here is derived from an EMBL/GenBank/DDBJ whole genome shotgun (WGS) entry which is preliminary data.</text>
</comment>
<dbReference type="AlphaFoldDB" id="A0AAI9AI38"/>
<sequence length="102" mass="11960">MLEVNFNKKFFHLKEKDLFINVIKSIYNQSWINEIVNFKNSKKKILIIHDVPSDQNLPLSPIGTGYINHNKIPISINFIKAFMKILDLYLFAYTDENRGVCV</sequence>
<reference evidence="1 2" key="1">
    <citation type="journal article" date="2011" name="Stand. Genomic Sci.">
        <title>Draft genome sequence of Caminibacter mediatlanticus strain TB-2, an epsilonproteobacterium isolated from a deep-sea hydrothermal vent.</title>
        <authorList>
            <person name="Giovannelli D."/>
            <person name="Ferriera S."/>
            <person name="Johnson J."/>
            <person name="Kravitz S."/>
            <person name="Perez-Rodriguez I."/>
            <person name="Ricci J."/>
            <person name="O'Brien C."/>
            <person name="Voordeckers J.W."/>
            <person name="Bini E."/>
            <person name="Vetriani C."/>
        </authorList>
    </citation>
    <scope>NUCLEOTIDE SEQUENCE [LARGE SCALE GENOMIC DNA]</scope>
    <source>
        <strain evidence="1 2">TB-2</strain>
    </source>
</reference>
<evidence type="ECO:0000313" key="2">
    <source>
        <dbReference type="Proteomes" id="UP000003288"/>
    </source>
</evidence>